<evidence type="ECO:0000259" key="12">
    <source>
        <dbReference type="Pfam" id="PF07730"/>
    </source>
</evidence>
<dbReference type="Gene3D" id="3.30.565.10">
    <property type="entry name" value="Histidine kinase-like ATPase, C-terminal domain"/>
    <property type="match status" value="1"/>
</dbReference>
<dbReference type="SUPFAM" id="SSF55874">
    <property type="entry name" value="ATPase domain of HSP90 chaperone/DNA topoisomerase II/histidine kinase"/>
    <property type="match status" value="1"/>
</dbReference>
<proteinExistence type="predicted"/>
<evidence type="ECO:0000256" key="1">
    <source>
        <dbReference type="ARBA" id="ARBA00000085"/>
    </source>
</evidence>
<evidence type="ECO:0000256" key="6">
    <source>
        <dbReference type="ARBA" id="ARBA00022777"/>
    </source>
</evidence>
<dbReference type="EC" id="2.7.13.3" evidence="2"/>
<evidence type="ECO:0000256" key="8">
    <source>
        <dbReference type="ARBA" id="ARBA00023012"/>
    </source>
</evidence>
<keyword evidence="7" id="KW-0067">ATP-binding</keyword>
<feature type="transmembrane region" description="Helical" evidence="10">
    <location>
        <begin position="26"/>
        <end position="52"/>
    </location>
</feature>
<comment type="catalytic activity">
    <reaction evidence="1">
        <text>ATP + protein L-histidine = ADP + protein N-phospho-L-histidine.</text>
        <dbReference type="EC" id="2.7.13.3"/>
    </reaction>
</comment>
<dbReference type="RefSeq" id="WP_132402818.1">
    <property type="nucleotide sequence ID" value="NZ_SMKA01000012.1"/>
</dbReference>
<dbReference type="Pfam" id="PF02518">
    <property type="entry name" value="HATPase_c"/>
    <property type="match status" value="1"/>
</dbReference>
<dbReference type="GO" id="GO:0005524">
    <property type="term" value="F:ATP binding"/>
    <property type="evidence" value="ECO:0007669"/>
    <property type="project" value="UniProtKB-KW"/>
</dbReference>
<feature type="transmembrane region" description="Helical" evidence="10">
    <location>
        <begin position="156"/>
        <end position="183"/>
    </location>
</feature>
<keyword evidence="14" id="KW-1185">Reference proteome</keyword>
<gene>
    <name evidence="13" type="ORF">E1261_05485</name>
</gene>
<evidence type="ECO:0000256" key="7">
    <source>
        <dbReference type="ARBA" id="ARBA00022840"/>
    </source>
</evidence>
<dbReference type="InterPro" id="IPR003594">
    <property type="entry name" value="HATPase_dom"/>
</dbReference>
<name>A0A4R4QEV3_9ACTN</name>
<dbReference type="CDD" id="cd16917">
    <property type="entry name" value="HATPase_UhpB-NarQ-NarX-like"/>
    <property type="match status" value="1"/>
</dbReference>
<protein>
    <recommendedName>
        <fullName evidence="2">histidine kinase</fullName>
        <ecNumber evidence="2">2.7.13.3</ecNumber>
    </recommendedName>
</protein>
<dbReference type="PANTHER" id="PTHR24421">
    <property type="entry name" value="NITRATE/NITRITE SENSOR PROTEIN NARX-RELATED"/>
    <property type="match status" value="1"/>
</dbReference>
<feature type="transmembrane region" description="Helical" evidence="10">
    <location>
        <begin position="111"/>
        <end position="136"/>
    </location>
</feature>
<dbReference type="InterPro" id="IPR011712">
    <property type="entry name" value="Sig_transdc_His_kin_sub3_dim/P"/>
</dbReference>
<dbReference type="Proteomes" id="UP000295075">
    <property type="component" value="Unassembled WGS sequence"/>
</dbReference>
<dbReference type="AlphaFoldDB" id="A0A4R4QEV3"/>
<dbReference type="GO" id="GO:0046983">
    <property type="term" value="F:protein dimerization activity"/>
    <property type="evidence" value="ECO:0007669"/>
    <property type="project" value="InterPro"/>
</dbReference>
<dbReference type="GO" id="GO:0016020">
    <property type="term" value="C:membrane"/>
    <property type="evidence" value="ECO:0007669"/>
    <property type="project" value="InterPro"/>
</dbReference>
<keyword evidence="8" id="KW-0902">Two-component regulatory system</keyword>
<sequence>MISLGVCLLLCGGTLAVRRPRNPLGWLFLSAALTAILLPSATNAVLAAALLVFPTTRSLRVPTAAAAVLLASLLYADPGLTSLLAVLAAVAALVTRYRCGDEVVRRQILWLYLAAVLAVPLVLLGLSAWLAVPPAVALALLRYRLVDVRVVASQATFYLCAGVVLSAVPSVVALLVIPAHWLFQPLLDRAFRVKVPALDLEQGSLDVLVRAVRDALQLPFVALRMEGRDLAVSGSATGQLEVVELGAVQFVTTGRLGRRRRRLLSMLEVPLGVAVRATLASEELQASRERIVAAREEERRRLRRDLHDNLGPRLTGMAYTTDALRNHSSDGRQAEMLGRLRGDIGLAITEIRAAVEGLRPPALDELGLGDAVRAVAGRFAHRAGGEPVTVRVETSVGWADLPAAVEVAAYRIVVEALNNAVKHSGANLIEVHLAIGDELSIEVTDNGEPAEWLPGVGLLSMTERAAEIGGHCTAGHTPTGGRVLATLPLCPMAPHEAQPGTGPTTPSAATRSATSAATRCAPTTASSRSSTPPAPR</sequence>
<dbReference type="OrthoDB" id="227596at2"/>
<keyword evidence="4" id="KW-0808">Transferase</keyword>
<dbReference type="GO" id="GO:0000155">
    <property type="term" value="F:phosphorelay sensor kinase activity"/>
    <property type="evidence" value="ECO:0007669"/>
    <property type="project" value="InterPro"/>
</dbReference>
<evidence type="ECO:0000313" key="14">
    <source>
        <dbReference type="Proteomes" id="UP000295075"/>
    </source>
</evidence>
<feature type="region of interest" description="Disordered" evidence="9">
    <location>
        <begin position="492"/>
        <end position="536"/>
    </location>
</feature>
<keyword evidence="6" id="KW-0418">Kinase</keyword>
<evidence type="ECO:0000256" key="10">
    <source>
        <dbReference type="SAM" id="Phobius"/>
    </source>
</evidence>
<comment type="caution">
    <text evidence="13">The sequence shown here is derived from an EMBL/GenBank/DDBJ whole genome shotgun (WGS) entry which is preliminary data.</text>
</comment>
<evidence type="ECO:0000313" key="13">
    <source>
        <dbReference type="EMBL" id="TDC33652.1"/>
    </source>
</evidence>
<reference evidence="13 14" key="1">
    <citation type="submission" date="2019-03" db="EMBL/GenBank/DDBJ databases">
        <title>Draft genome sequences of novel Actinobacteria.</title>
        <authorList>
            <person name="Sahin N."/>
            <person name="Ay H."/>
            <person name="Saygin H."/>
        </authorList>
    </citation>
    <scope>NUCLEOTIDE SEQUENCE [LARGE SCALE GENOMIC DNA]</scope>
    <source>
        <strain evidence="13 14">JCM 30547</strain>
    </source>
</reference>
<evidence type="ECO:0000256" key="2">
    <source>
        <dbReference type="ARBA" id="ARBA00012438"/>
    </source>
</evidence>
<feature type="domain" description="Histidine kinase/HSP90-like ATPase" evidence="11">
    <location>
        <begin position="406"/>
        <end position="488"/>
    </location>
</feature>
<keyword evidence="10" id="KW-0472">Membrane</keyword>
<evidence type="ECO:0000259" key="11">
    <source>
        <dbReference type="Pfam" id="PF02518"/>
    </source>
</evidence>
<keyword evidence="3" id="KW-0597">Phosphoprotein</keyword>
<evidence type="ECO:0000256" key="5">
    <source>
        <dbReference type="ARBA" id="ARBA00022741"/>
    </source>
</evidence>
<accession>A0A4R4QEV3</accession>
<dbReference type="EMBL" id="SMKA01000012">
    <property type="protein sequence ID" value="TDC33652.1"/>
    <property type="molecule type" value="Genomic_DNA"/>
</dbReference>
<evidence type="ECO:0000256" key="9">
    <source>
        <dbReference type="SAM" id="MobiDB-lite"/>
    </source>
</evidence>
<feature type="compositionally biased region" description="Low complexity" evidence="9">
    <location>
        <begin position="503"/>
        <end position="536"/>
    </location>
</feature>
<dbReference type="InterPro" id="IPR050482">
    <property type="entry name" value="Sensor_HK_TwoCompSys"/>
</dbReference>
<dbReference type="InterPro" id="IPR036890">
    <property type="entry name" value="HATPase_C_sf"/>
</dbReference>
<keyword evidence="10" id="KW-1133">Transmembrane helix</keyword>
<dbReference type="Pfam" id="PF07730">
    <property type="entry name" value="HisKA_3"/>
    <property type="match status" value="1"/>
</dbReference>
<evidence type="ECO:0000256" key="3">
    <source>
        <dbReference type="ARBA" id="ARBA00022553"/>
    </source>
</evidence>
<organism evidence="13 14">
    <name type="scientific">Kribbella albertanoniae</name>
    <dbReference type="NCBI Taxonomy" id="1266829"/>
    <lineage>
        <taxon>Bacteria</taxon>
        <taxon>Bacillati</taxon>
        <taxon>Actinomycetota</taxon>
        <taxon>Actinomycetes</taxon>
        <taxon>Propionibacteriales</taxon>
        <taxon>Kribbellaceae</taxon>
        <taxon>Kribbella</taxon>
    </lineage>
</organism>
<dbReference type="Gene3D" id="1.20.5.1930">
    <property type="match status" value="1"/>
</dbReference>
<keyword evidence="10" id="KW-0812">Transmembrane</keyword>
<evidence type="ECO:0000256" key="4">
    <source>
        <dbReference type="ARBA" id="ARBA00022679"/>
    </source>
</evidence>
<dbReference type="PANTHER" id="PTHR24421:SF10">
    <property type="entry name" value="NITRATE_NITRITE SENSOR PROTEIN NARQ"/>
    <property type="match status" value="1"/>
</dbReference>
<feature type="domain" description="Signal transduction histidine kinase subgroup 3 dimerisation and phosphoacceptor" evidence="12">
    <location>
        <begin position="298"/>
        <end position="363"/>
    </location>
</feature>
<keyword evidence="5" id="KW-0547">Nucleotide-binding</keyword>